<evidence type="ECO:0000256" key="9">
    <source>
        <dbReference type="ARBA" id="ARBA00022777"/>
    </source>
</evidence>
<dbReference type="InterPro" id="IPR000700">
    <property type="entry name" value="PAS-assoc_C"/>
</dbReference>
<evidence type="ECO:0000259" key="13">
    <source>
        <dbReference type="PROSITE" id="PS50113"/>
    </source>
</evidence>
<evidence type="ECO:0000256" key="1">
    <source>
        <dbReference type="ARBA" id="ARBA00000085"/>
    </source>
</evidence>
<feature type="transmembrane region" description="Helical" evidence="12">
    <location>
        <begin position="294"/>
        <end position="314"/>
    </location>
</feature>
<keyword evidence="5" id="KW-0288">FMN</keyword>
<gene>
    <name evidence="14" type="ORF">SAMN04487779_10011019</name>
</gene>
<reference evidence="14 15" key="1">
    <citation type="submission" date="2016-10" db="EMBL/GenBank/DDBJ databases">
        <authorList>
            <person name="de Groot N.N."/>
        </authorList>
    </citation>
    <scope>NUCLEOTIDE SEQUENCE [LARGE SCALE GENOMIC DNA]</scope>
    <source>
        <strain evidence="14 15">CPCC 100156</strain>
    </source>
</reference>
<evidence type="ECO:0000256" key="7">
    <source>
        <dbReference type="ARBA" id="ARBA00022737"/>
    </source>
</evidence>
<dbReference type="RefSeq" id="WP_143018038.1">
    <property type="nucleotide sequence ID" value="NZ_FMZX01000001.1"/>
</dbReference>
<dbReference type="CDD" id="cd18774">
    <property type="entry name" value="PDC2_HK_sensor"/>
    <property type="match status" value="1"/>
</dbReference>
<evidence type="ECO:0000256" key="4">
    <source>
        <dbReference type="ARBA" id="ARBA00022630"/>
    </source>
</evidence>
<dbReference type="STRING" id="938405.SAMN02927895_01681"/>
<keyword evidence="12" id="KW-0472">Membrane</keyword>
<feature type="transmembrane region" description="Helical" evidence="12">
    <location>
        <begin position="21"/>
        <end position="39"/>
    </location>
</feature>
<evidence type="ECO:0000256" key="12">
    <source>
        <dbReference type="SAM" id="Phobius"/>
    </source>
</evidence>
<evidence type="ECO:0000256" key="8">
    <source>
        <dbReference type="ARBA" id="ARBA00022741"/>
    </source>
</evidence>
<feature type="domain" description="PAC" evidence="13">
    <location>
        <begin position="437"/>
        <end position="491"/>
    </location>
</feature>
<dbReference type="EC" id="2.7.13.3" evidence="2"/>
<evidence type="ECO:0000313" key="14">
    <source>
        <dbReference type="EMBL" id="SDC47100.1"/>
    </source>
</evidence>
<keyword evidence="3" id="KW-0597">Phosphoprotein</keyword>
<keyword evidence="9" id="KW-0418">Kinase</keyword>
<keyword evidence="7" id="KW-0677">Repeat</keyword>
<dbReference type="InterPro" id="IPR035965">
    <property type="entry name" value="PAS-like_dom_sf"/>
</dbReference>
<dbReference type="CDD" id="cd00130">
    <property type="entry name" value="PAS"/>
    <property type="match status" value="1"/>
</dbReference>
<evidence type="ECO:0000313" key="15">
    <source>
        <dbReference type="Proteomes" id="UP000198925"/>
    </source>
</evidence>
<dbReference type="SUPFAM" id="SSF55785">
    <property type="entry name" value="PYP-like sensor domain (PAS domain)"/>
    <property type="match status" value="1"/>
</dbReference>
<keyword evidence="11" id="KW-0843">Virulence</keyword>
<organism evidence="14 15">
    <name type="scientific">Belnapia rosea</name>
    <dbReference type="NCBI Taxonomy" id="938405"/>
    <lineage>
        <taxon>Bacteria</taxon>
        <taxon>Pseudomonadati</taxon>
        <taxon>Pseudomonadota</taxon>
        <taxon>Alphaproteobacteria</taxon>
        <taxon>Acetobacterales</taxon>
        <taxon>Roseomonadaceae</taxon>
        <taxon>Belnapia</taxon>
    </lineage>
</organism>
<protein>
    <recommendedName>
        <fullName evidence="2">histidine kinase</fullName>
        <ecNumber evidence="2">2.7.13.3</ecNumber>
    </recommendedName>
</protein>
<evidence type="ECO:0000256" key="5">
    <source>
        <dbReference type="ARBA" id="ARBA00022643"/>
    </source>
</evidence>
<dbReference type="InterPro" id="IPR036890">
    <property type="entry name" value="HATPase_C_sf"/>
</dbReference>
<proteinExistence type="predicted"/>
<dbReference type="AlphaFoldDB" id="A0A1G6LV50"/>
<dbReference type="GO" id="GO:0004673">
    <property type="term" value="F:protein histidine kinase activity"/>
    <property type="evidence" value="ECO:0007669"/>
    <property type="project" value="UniProtKB-EC"/>
</dbReference>
<evidence type="ECO:0000256" key="2">
    <source>
        <dbReference type="ARBA" id="ARBA00012438"/>
    </source>
</evidence>
<dbReference type="PROSITE" id="PS50113">
    <property type="entry name" value="PAC"/>
    <property type="match status" value="1"/>
</dbReference>
<accession>A0A1G6LV50</accession>
<dbReference type="Gene3D" id="3.30.450.20">
    <property type="entry name" value="PAS domain"/>
    <property type="match status" value="1"/>
</dbReference>
<dbReference type="Gene3D" id="3.30.565.10">
    <property type="entry name" value="Histidine kinase-like ATPase, C-terminal domain"/>
    <property type="match status" value="1"/>
</dbReference>
<evidence type="ECO:0000256" key="3">
    <source>
        <dbReference type="ARBA" id="ARBA00022553"/>
    </source>
</evidence>
<keyword evidence="10" id="KW-0067">ATP-binding</keyword>
<keyword evidence="4" id="KW-0285">Flavoprotein</keyword>
<dbReference type="GO" id="GO:0005524">
    <property type="term" value="F:ATP binding"/>
    <property type="evidence" value="ECO:0007669"/>
    <property type="project" value="UniProtKB-KW"/>
</dbReference>
<dbReference type="NCBIfam" id="TIGR00229">
    <property type="entry name" value="sensory_box"/>
    <property type="match status" value="1"/>
</dbReference>
<dbReference type="EMBL" id="FMZX01000001">
    <property type="protein sequence ID" value="SDC47100.1"/>
    <property type="molecule type" value="Genomic_DNA"/>
</dbReference>
<comment type="catalytic activity">
    <reaction evidence="1">
        <text>ATP + protein L-histidine = ADP + protein N-phospho-L-histidine.</text>
        <dbReference type="EC" id="2.7.13.3"/>
    </reaction>
</comment>
<name>A0A1G6LV50_9PROT</name>
<evidence type="ECO:0000256" key="11">
    <source>
        <dbReference type="ARBA" id="ARBA00023026"/>
    </source>
</evidence>
<sequence>MSFITRVGKQPRSASLRHRMVAIYAMVSFGLLGVTGLIIHRAETRARDWAEAEMIGTARALGLALEGRFAAAEALLLGLAAVPSLLFGGDPVEFGPQLVIIARAAGLGPMSLLAPDGRMVLNSRLPMGIPEGPALAAPAARQVFQSGKTEIGELTRGPLSGEAQVVVAVPVHLRRDGAETCLCYALGLAIPASELAEALTRQRLPAGWVAAVIDRTGHVVARSERHDEFVGSAVIPAVRAAIEAGPEPRVVRTRRVDGVESSIALVRGGESGFRIAIAAPENHLVGTLRNPLRWALLAGISLTLAGLLLALLLAKRIARGVAWLGTLGEAPPAAPLTRTGLREIDRAASALSQAAGARERREAALHHQAVRFRASFEAAGIGMGQAELESGILLMVNARFCAILGMPEAALLNETDLVSLFGATALGDYRLELQQRGSASRTLCHHRPDGGVAWLRLDLAPILDAKLDPPRLVLVVDDITDQRRAEERVALMTREVSHRAMNALTLVQATLRLTPREDAATYAAAVEARVGALARAHARLAGDGWTGSSLRALADGEVMAFLPAGAGQRRVTIDGPDLQLLPQAVQPLAMILHELATNSAKHGALSAPAGQVMLRWRIDPATEMLHLSWEESGGPPVHRPPSRRGFGSRLLEATVQGQLGGTVRQSWPVTGLVCRIDIPLERLALADADCRPIPGLA</sequence>
<dbReference type="PANTHER" id="PTHR41523:SF8">
    <property type="entry name" value="ETHYLENE RESPONSE SENSOR PROTEIN"/>
    <property type="match status" value="1"/>
</dbReference>
<keyword evidence="8" id="KW-0547">Nucleotide-binding</keyword>
<keyword evidence="12" id="KW-1133">Transmembrane helix</keyword>
<dbReference type="PANTHER" id="PTHR41523">
    <property type="entry name" value="TWO-COMPONENT SYSTEM SENSOR PROTEIN"/>
    <property type="match status" value="1"/>
</dbReference>
<keyword evidence="15" id="KW-1185">Reference proteome</keyword>
<keyword evidence="6" id="KW-0808">Transferase</keyword>
<dbReference type="Pfam" id="PF07536">
    <property type="entry name" value="HWE_HK"/>
    <property type="match status" value="1"/>
</dbReference>
<dbReference type="Proteomes" id="UP000198925">
    <property type="component" value="Unassembled WGS sequence"/>
</dbReference>
<evidence type="ECO:0000256" key="10">
    <source>
        <dbReference type="ARBA" id="ARBA00022840"/>
    </source>
</evidence>
<keyword evidence="12" id="KW-0812">Transmembrane</keyword>
<dbReference type="InterPro" id="IPR011102">
    <property type="entry name" value="Sig_transdc_His_kinase_HWE"/>
</dbReference>
<dbReference type="SMART" id="SM00911">
    <property type="entry name" value="HWE_HK"/>
    <property type="match status" value="1"/>
</dbReference>
<dbReference type="InterPro" id="IPR000014">
    <property type="entry name" value="PAS"/>
</dbReference>
<evidence type="ECO:0000256" key="6">
    <source>
        <dbReference type="ARBA" id="ARBA00022679"/>
    </source>
</evidence>